<sequence length="114" mass="12068">MRTRLSQIVVDSTDPAALVRFWAALLGGEAVDRARGWSHLDAPGFPRMAFQPVPEAKAVKNRLHLDVEVDAIPDATRVAIGLGAVAVGGATTDAQGSFQVLRDPEGDEFCLVSG</sequence>
<dbReference type="SUPFAM" id="SSF54593">
    <property type="entry name" value="Glyoxalase/Bleomycin resistance protein/Dihydroxybiphenyl dioxygenase"/>
    <property type="match status" value="1"/>
</dbReference>
<dbReference type="Proteomes" id="UP001165283">
    <property type="component" value="Unassembled WGS sequence"/>
</dbReference>
<dbReference type="Pfam" id="PF18029">
    <property type="entry name" value="Glyoxalase_6"/>
    <property type="match status" value="1"/>
</dbReference>
<evidence type="ECO:0000313" key="3">
    <source>
        <dbReference type="Proteomes" id="UP001165283"/>
    </source>
</evidence>
<protein>
    <submittedName>
        <fullName evidence="2">VOC family protein</fullName>
    </submittedName>
</protein>
<gene>
    <name evidence="2" type="ORF">KDL28_08230</name>
</gene>
<reference evidence="2" key="1">
    <citation type="submission" date="2021-04" db="EMBL/GenBank/DDBJ databases">
        <title>Pseudonocardia sp. nov., isolated from sandy soil of mangrove forest.</title>
        <authorList>
            <person name="Zan Z."/>
            <person name="Huang R."/>
            <person name="Liu W."/>
        </authorList>
    </citation>
    <scope>NUCLEOTIDE SEQUENCE</scope>
    <source>
        <strain evidence="2">S2-4</strain>
    </source>
</reference>
<accession>A0ABT0ZWD0</accession>
<dbReference type="PANTHER" id="PTHR35908:SF1">
    <property type="entry name" value="CONSERVED PROTEIN"/>
    <property type="match status" value="1"/>
</dbReference>
<dbReference type="RefSeq" id="WP_252436784.1">
    <property type="nucleotide sequence ID" value="NZ_JAGSOV010000017.1"/>
</dbReference>
<dbReference type="EMBL" id="JAGSOV010000017">
    <property type="protein sequence ID" value="MCO1655042.1"/>
    <property type="molecule type" value="Genomic_DNA"/>
</dbReference>
<dbReference type="Gene3D" id="3.10.180.10">
    <property type="entry name" value="2,3-Dihydroxybiphenyl 1,2-Dioxygenase, domain 1"/>
    <property type="match status" value="1"/>
</dbReference>
<keyword evidence="3" id="KW-1185">Reference proteome</keyword>
<dbReference type="InterPro" id="IPR029068">
    <property type="entry name" value="Glyas_Bleomycin-R_OHBP_Dase"/>
</dbReference>
<evidence type="ECO:0000259" key="1">
    <source>
        <dbReference type="Pfam" id="PF18029"/>
    </source>
</evidence>
<dbReference type="PANTHER" id="PTHR35908">
    <property type="entry name" value="HYPOTHETICAL FUSION PROTEIN"/>
    <property type="match status" value="1"/>
</dbReference>
<evidence type="ECO:0000313" key="2">
    <source>
        <dbReference type="EMBL" id="MCO1655042.1"/>
    </source>
</evidence>
<dbReference type="InterPro" id="IPR041581">
    <property type="entry name" value="Glyoxalase_6"/>
</dbReference>
<dbReference type="CDD" id="cd06587">
    <property type="entry name" value="VOC"/>
    <property type="match status" value="1"/>
</dbReference>
<comment type="caution">
    <text evidence="2">The sequence shown here is derived from an EMBL/GenBank/DDBJ whole genome shotgun (WGS) entry which is preliminary data.</text>
</comment>
<name>A0ABT0ZWD0_9PSEU</name>
<organism evidence="2 3">
    <name type="scientific">Pseudonocardia humida</name>
    <dbReference type="NCBI Taxonomy" id="2800819"/>
    <lineage>
        <taxon>Bacteria</taxon>
        <taxon>Bacillati</taxon>
        <taxon>Actinomycetota</taxon>
        <taxon>Actinomycetes</taxon>
        <taxon>Pseudonocardiales</taxon>
        <taxon>Pseudonocardiaceae</taxon>
        <taxon>Pseudonocardia</taxon>
    </lineage>
</organism>
<feature type="domain" description="Glyoxalase-like" evidence="1">
    <location>
        <begin position="7"/>
        <end position="112"/>
    </location>
</feature>
<proteinExistence type="predicted"/>